<dbReference type="RefSeq" id="WP_165013026.1">
    <property type="nucleotide sequence ID" value="NZ_JAALDL010000005.1"/>
</dbReference>
<dbReference type="EMBL" id="JAALDL010000005">
    <property type="protein sequence ID" value="NGN97875.1"/>
    <property type="molecule type" value="Genomic_DNA"/>
</dbReference>
<evidence type="ECO:0000313" key="2">
    <source>
        <dbReference type="EMBL" id="NGN97875.1"/>
    </source>
</evidence>
<reference evidence="2 3" key="1">
    <citation type="submission" date="2020-02" db="EMBL/GenBank/DDBJ databases">
        <title>The draft genome of Grimontia sedimenta sp. nov., isolated from benthic sediments near coral reefs south of Kuwait.</title>
        <authorList>
            <person name="Mahmoud H.M."/>
            <person name="Jose L."/>
            <person name="Eapen S."/>
        </authorList>
    </citation>
    <scope>NUCLEOTIDE SEQUENCE [LARGE SCALE GENOMIC DNA]</scope>
    <source>
        <strain evidence="2 3">S25</strain>
    </source>
</reference>
<proteinExistence type="predicted"/>
<comment type="caution">
    <text evidence="2">The sequence shown here is derived from an EMBL/GenBank/DDBJ whole genome shotgun (WGS) entry which is preliminary data.</text>
</comment>
<evidence type="ECO:0000256" key="1">
    <source>
        <dbReference type="SAM" id="MobiDB-lite"/>
    </source>
</evidence>
<dbReference type="Proteomes" id="UP000473008">
    <property type="component" value="Unassembled WGS sequence"/>
</dbReference>
<keyword evidence="3" id="KW-1185">Reference proteome</keyword>
<name>A0A6M1R677_9GAMM</name>
<protein>
    <submittedName>
        <fullName evidence="2">Uncharacterized protein</fullName>
    </submittedName>
</protein>
<accession>A0A6M1R677</accession>
<evidence type="ECO:0000313" key="3">
    <source>
        <dbReference type="Proteomes" id="UP000473008"/>
    </source>
</evidence>
<feature type="compositionally biased region" description="Polar residues" evidence="1">
    <location>
        <begin position="19"/>
        <end position="28"/>
    </location>
</feature>
<feature type="region of interest" description="Disordered" evidence="1">
    <location>
        <begin position="1"/>
        <end position="32"/>
    </location>
</feature>
<sequence length="73" mass="8183">MIPLSDSGKDQKVRLNCSGVDSPSSNHTMRSDHPLDSCLQKLAHLDDIFSRLITRYLDIPVEIAFSERQLSPS</sequence>
<organism evidence="2 3">
    <name type="scientific">Grimontia sedimenti</name>
    <dbReference type="NCBI Taxonomy" id="2711294"/>
    <lineage>
        <taxon>Bacteria</taxon>
        <taxon>Pseudomonadati</taxon>
        <taxon>Pseudomonadota</taxon>
        <taxon>Gammaproteobacteria</taxon>
        <taxon>Vibrionales</taxon>
        <taxon>Vibrionaceae</taxon>
        <taxon>Grimontia</taxon>
    </lineage>
</organism>
<dbReference type="AlphaFoldDB" id="A0A6M1R677"/>
<gene>
    <name evidence="2" type="ORF">G5S52_09465</name>
</gene>